<dbReference type="EMBL" id="CP059735">
    <property type="protein sequence ID" value="WDD97225.1"/>
    <property type="molecule type" value="Genomic_DNA"/>
</dbReference>
<proteinExistence type="predicted"/>
<reference evidence="1 2" key="2">
    <citation type="journal article" date="2022" name="Mar. Drugs">
        <title>Bioassay-Guided Fractionation Leads to the Detection of Cholic Acid Generated by the Rare Thalassomonas sp.</title>
        <authorList>
            <person name="Pheiffer F."/>
            <person name="Schneider Y.K."/>
            <person name="Hansen E.H."/>
            <person name="Andersen J.H."/>
            <person name="Isaksson J."/>
            <person name="Busche T."/>
            <person name="R C."/>
            <person name="Kalinowski J."/>
            <person name="Zyl L.V."/>
            <person name="Trindade M."/>
        </authorList>
    </citation>
    <scope>NUCLEOTIDE SEQUENCE [LARGE SCALE GENOMIC DNA]</scope>
    <source>
        <strain evidence="1 2">A5K-106</strain>
    </source>
</reference>
<organism evidence="1 2">
    <name type="scientific">Thalassomonas actiniarum</name>
    <dbReference type="NCBI Taxonomy" id="485447"/>
    <lineage>
        <taxon>Bacteria</taxon>
        <taxon>Pseudomonadati</taxon>
        <taxon>Pseudomonadota</taxon>
        <taxon>Gammaproteobacteria</taxon>
        <taxon>Alteromonadales</taxon>
        <taxon>Colwelliaceae</taxon>
        <taxon>Thalassomonas</taxon>
    </lineage>
</organism>
<dbReference type="Proteomes" id="UP000032568">
    <property type="component" value="Chromosome"/>
</dbReference>
<reference evidence="1 2" key="1">
    <citation type="journal article" date="2015" name="Genome Announc.">
        <title>Draft Genome Sequences of Marine Isolates of Thalassomonas viridans and Thalassomonas actiniarum.</title>
        <authorList>
            <person name="Olonade I."/>
            <person name="van Zyl L.J."/>
            <person name="Trindade M."/>
        </authorList>
    </citation>
    <scope>NUCLEOTIDE SEQUENCE [LARGE SCALE GENOMIC DNA]</scope>
    <source>
        <strain evidence="1 2">A5K-106</strain>
    </source>
</reference>
<dbReference type="AlphaFoldDB" id="A0AAF0C1X8"/>
<evidence type="ECO:0000313" key="1">
    <source>
        <dbReference type="EMBL" id="WDD97225.1"/>
    </source>
</evidence>
<name>A0AAF0C1X8_9GAMM</name>
<sequence>MKKIVLLITLTTAFVISILPVSLDFSLAFSLNFSLGFSFDKLFDLILQVLQPNEAFQVQGVPAPADYAESGLPLQHIKPENGGNLL</sequence>
<keyword evidence="2" id="KW-1185">Reference proteome</keyword>
<protein>
    <submittedName>
        <fullName evidence="1">Uncharacterized protein</fullName>
    </submittedName>
</protein>
<dbReference type="KEGG" id="tact:SG35_018000"/>
<accession>A0AAF0C1X8</accession>
<evidence type="ECO:0000313" key="2">
    <source>
        <dbReference type="Proteomes" id="UP000032568"/>
    </source>
</evidence>
<gene>
    <name evidence="1" type="ORF">SG35_018000</name>
</gene>
<dbReference type="RefSeq" id="WP_044833951.1">
    <property type="nucleotide sequence ID" value="NZ_CP059735.1"/>
</dbReference>